<organism evidence="1 2">
    <name type="scientific">Blattamonas nauphoetae</name>
    <dbReference type="NCBI Taxonomy" id="2049346"/>
    <lineage>
        <taxon>Eukaryota</taxon>
        <taxon>Metamonada</taxon>
        <taxon>Preaxostyla</taxon>
        <taxon>Oxymonadida</taxon>
        <taxon>Blattamonas</taxon>
    </lineage>
</organism>
<name>A0ABQ9Y9F3_9EUKA</name>
<reference evidence="1 2" key="1">
    <citation type="journal article" date="2022" name="bioRxiv">
        <title>Genomics of Preaxostyla Flagellates Illuminates Evolutionary Transitions and the Path Towards Mitochondrial Loss.</title>
        <authorList>
            <person name="Novak L.V.F."/>
            <person name="Treitli S.C."/>
            <person name="Pyrih J."/>
            <person name="Halakuc P."/>
            <person name="Pipaliya S.V."/>
            <person name="Vacek V."/>
            <person name="Brzon O."/>
            <person name="Soukal P."/>
            <person name="Eme L."/>
            <person name="Dacks J.B."/>
            <person name="Karnkowska A."/>
            <person name="Elias M."/>
            <person name="Hampl V."/>
        </authorList>
    </citation>
    <scope>NUCLEOTIDE SEQUENCE [LARGE SCALE GENOMIC DNA]</scope>
    <source>
        <strain evidence="1">NAU3</strain>
        <tissue evidence="1">Gut</tissue>
    </source>
</reference>
<accession>A0ABQ9Y9F3</accession>
<comment type="caution">
    <text evidence="1">The sequence shown here is derived from an EMBL/GenBank/DDBJ whole genome shotgun (WGS) entry which is preliminary data.</text>
</comment>
<dbReference type="EMBL" id="JARBJD010000023">
    <property type="protein sequence ID" value="KAK2960323.1"/>
    <property type="molecule type" value="Genomic_DNA"/>
</dbReference>
<proteinExistence type="predicted"/>
<evidence type="ECO:0000313" key="1">
    <source>
        <dbReference type="EMBL" id="KAK2960323.1"/>
    </source>
</evidence>
<sequence>MELYHHFNELAVQVKIQNAQFSRGIEHLYAELESVSNEISFSEEYIESLQFFPVLLDQYFLAQRPEQAIIFKVLQTVTKKFSKNSMDIWILPTVPTRLFQLYLQYPSKVTNHILVLISKFSLTNPKYCRSIFTNDICEVIKEFLIKHTLTEHIHLKFQSFLSSSPINKTSLLKDVYEQLFPSAAAPTQLTVIRSVSPFSKQHCPKIGVRPIQPPLPSLFPEDPCQVYFLP</sequence>
<dbReference type="Proteomes" id="UP001281761">
    <property type="component" value="Unassembled WGS sequence"/>
</dbReference>
<evidence type="ECO:0000313" key="2">
    <source>
        <dbReference type="Proteomes" id="UP001281761"/>
    </source>
</evidence>
<gene>
    <name evidence="1" type="ORF">BLNAU_4540</name>
</gene>
<protein>
    <submittedName>
        <fullName evidence="1">Uncharacterized protein</fullName>
    </submittedName>
</protein>
<keyword evidence="2" id="KW-1185">Reference proteome</keyword>